<keyword evidence="3" id="KW-1185">Reference proteome</keyword>
<dbReference type="KEGG" id="pox:MB84_28640"/>
<proteinExistence type="predicted"/>
<evidence type="ECO:0000313" key="2">
    <source>
        <dbReference type="EMBL" id="AKK24768.1"/>
    </source>
</evidence>
<geneLocation type="plasmid" evidence="2 3">
    <name>pPO70-1</name>
</geneLocation>
<gene>
    <name evidence="2" type="ORF">MB84_28640</name>
</gene>
<organism evidence="2 3">
    <name type="scientific">Pandoraea oxalativorans</name>
    <dbReference type="NCBI Taxonomy" id="573737"/>
    <lineage>
        <taxon>Bacteria</taxon>
        <taxon>Pseudomonadati</taxon>
        <taxon>Pseudomonadota</taxon>
        <taxon>Betaproteobacteria</taxon>
        <taxon>Burkholderiales</taxon>
        <taxon>Burkholderiaceae</taxon>
        <taxon>Pandoraea</taxon>
    </lineage>
</organism>
<keyword evidence="2" id="KW-0614">Plasmid</keyword>
<dbReference type="PATRIC" id="fig|573737.6.peg.5667"/>
<reference evidence="2" key="1">
    <citation type="submission" date="2016-06" db="EMBL/GenBank/DDBJ databases">
        <title>Pandoraea oxalativorans DSM 23570 Genome Sequencing.</title>
        <authorList>
            <person name="Ee R."/>
            <person name="Lim Y.-L."/>
            <person name="Yong D."/>
            <person name="Yin W.-F."/>
            <person name="Chan K.-G."/>
        </authorList>
    </citation>
    <scope>NUCLEOTIDE SEQUENCE</scope>
    <source>
        <strain evidence="2">DSM 23570</strain>
        <plasmid evidence="2">pPO70-1</plasmid>
    </source>
</reference>
<name>A0A0G3IDS1_9BURK</name>
<dbReference type="RefSeq" id="WP_065225861.1">
    <property type="nucleotide sequence ID" value="NZ_CP011518.2"/>
</dbReference>
<protein>
    <submittedName>
        <fullName evidence="2">Uncharacterized protein</fullName>
    </submittedName>
</protein>
<dbReference type="AlphaFoldDB" id="A0A0G3IDS1"/>
<evidence type="ECO:0000313" key="3">
    <source>
        <dbReference type="Proteomes" id="UP000035050"/>
    </source>
</evidence>
<dbReference type="Proteomes" id="UP000035050">
    <property type="component" value="Plasmid pPO70-1"/>
</dbReference>
<evidence type="ECO:0000256" key="1">
    <source>
        <dbReference type="SAM" id="MobiDB-lite"/>
    </source>
</evidence>
<dbReference type="EMBL" id="CP011518">
    <property type="protein sequence ID" value="AKK24768.1"/>
    <property type="molecule type" value="Genomic_DNA"/>
</dbReference>
<sequence length="681" mass="72932">MSRVARGVSAPARRRIFARARDTAAGRTKGVTPHHPRSVKHSSNPGARCRAVFGHHIKENRFMPLGPVNRTYSPTNGSPLLDPVFRTNAHFGLTSAAAASQTMEELYFARGNKPAPIALTVGGQACHDLIGPGPFEQGGRGAKLLQVLSKQFYDAFVKAKVPPDVAFVQAFDAACQLGRKRYVEVDHLLGDPFISQQRYRQALDVSIEDNAVCVHKTTTYRASDASDIDIDIDIDIDSDSDSDSDSVTKAEVDGVAEKADGDRTTLVIDCAMRLTGTCNRLEVGVDHVTMRAASTVSAESTESGDLHASLKEHVSGVPERFGFLSRLFAALSSLFSGEPNIVFVECHASDFALADPQAAARPAAICAKSLGLDGANDNDYWVVSASKASFAGVQWGWNNKGVSYGVDGARVVRKDGTGVDPATQRGAFEAFGDSVAARRADELYDGKTLCIGGLELLLGGTPLPPNTYPFGTEHVAAKLEQHRDRGDAALKAALRTTLAAALFPEGGAQRLKIAINGERYALGSGAVEKEPILDEVIKKIEDKIPELPLRRQVFEAIISGRAGMDIVGRGNGVPQFKENTNETCRIDIWTSQAVGEHAPLPGEARVEFVVNQGRALSADASVTLGPKTFTAQQLAGVRMTTRASYSLTAEGPKLTAVQCDGHLKPAPRPASSVRALWAWRR</sequence>
<accession>A0A0G3IDS1</accession>
<feature type="region of interest" description="Disordered" evidence="1">
    <location>
        <begin position="22"/>
        <end position="46"/>
    </location>
</feature>